<evidence type="ECO:0000313" key="1">
    <source>
        <dbReference type="EMBL" id="PWT41722.1"/>
    </source>
</evidence>
<dbReference type="AlphaFoldDB" id="A0A855XFY7"/>
<protein>
    <submittedName>
        <fullName evidence="1">Uncharacterized protein</fullName>
    </submittedName>
</protein>
<dbReference type="PROSITE" id="PS50943">
    <property type="entry name" value="HTH_CROC1"/>
    <property type="match status" value="1"/>
</dbReference>
<accession>A0A855XFY7</accession>
<dbReference type="Proteomes" id="UP000245980">
    <property type="component" value="Unassembled WGS sequence"/>
</dbReference>
<sequence>MKNRIKECRQALGLSQNQLAFKAKMTTSAIANYGSGVTNPTIQRTETLAEILRVTPGYLIGWTNRKGEYLTPRKIVVKVNALIDYFVDSSKQATNERQAQARFELAAKLMEGYARNDELIIPVKEVLIHETNS</sequence>
<dbReference type="GO" id="GO:0003677">
    <property type="term" value="F:DNA binding"/>
    <property type="evidence" value="ECO:0007669"/>
    <property type="project" value="InterPro"/>
</dbReference>
<gene>
    <name evidence="1" type="ORF">DKZ22_05780</name>
</gene>
<evidence type="ECO:0000313" key="2">
    <source>
        <dbReference type="Proteomes" id="UP000245980"/>
    </source>
</evidence>
<dbReference type="InterPro" id="IPR001387">
    <property type="entry name" value="Cro/C1-type_HTH"/>
</dbReference>
<dbReference type="SUPFAM" id="SSF47413">
    <property type="entry name" value="lambda repressor-like DNA-binding domains"/>
    <property type="match status" value="1"/>
</dbReference>
<dbReference type="Gene3D" id="1.10.260.40">
    <property type="entry name" value="lambda repressor-like DNA-binding domains"/>
    <property type="match status" value="1"/>
</dbReference>
<proteinExistence type="predicted"/>
<dbReference type="RefSeq" id="WP_109884398.1">
    <property type="nucleotide sequence ID" value="NZ_QGHP01000026.1"/>
</dbReference>
<dbReference type="CDD" id="cd00093">
    <property type="entry name" value="HTH_XRE"/>
    <property type="match status" value="1"/>
</dbReference>
<dbReference type="SMART" id="SM00530">
    <property type="entry name" value="HTH_XRE"/>
    <property type="match status" value="1"/>
</dbReference>
<name>A0A855XFY7_LIMRT</name>
<dbReference type="Pfam" id="PF01381">
    <property type="entry name" value="HTH_3"/>
    <property type="match status" value="1"/>
</dbReference>
<dbReference type="EMBL" id="QGHT01000019">
    <property type="protein sequence ID" value="PWT41722.1"/>
    <property type="molecule type" value="Genomic_DNA"/>
</dbReference>
<reference evidence="1 2" key="1">
    <citation type="journal article" date="2018" name="Front. Microbiol.">
        <title>Comparative Genomics of the Herbivore Gut Symbiont Lactobacillus reuteri Reveals Genetic Diversity and Lifestyle Adaptation.</title>
        <authorList>
            <person name="Zhao J."/>
        </authorList>
    </citation>
    <scope>NUCLEOTIDE SEQUENCE [LARGE SCALE GENOMIC DNA]</scope>
    <source>
        <strain evidence="1 2">LR10</strain>
    </source>
</reference>
<dbReference type="InterPro" id="IPR010982">
    <property type="entry name" value="Lambda_DNA-bd_dom_sf"/>
</dbReference>
<organism evidence="1 2">
    <name type="scientific">Limosilactobacillus reuteri</name>
    <name type="common">Lactobacillus reuteri</name>
    <dbReference type="NCBI Taxonomy" id="1598"/>
    <lineage>
        <taxon>Bacteria</taxon>
        <taxon>Bacillati</taxon>
        <taxon>Bacillota</taxon>
        <taxon>Bacilli</taxon>
        <taxon>Lactobacillales</taxon>
        <taxon>Lactobacillaceae</taxon>
        <taxon>Limosilactobacillus</taxon>
    </lineage>
</organism>
<comment type="caution">
    <text evidence="1">The sequence shown here is derived from an EMBL/GenBank/DDBJ whole genome shotgun (WGS) entry which is preliminary data.</text>
</comment>